<evidence type="ECO:0000313" key="15">
    <source>
        <dbReference type="Proteomes" id="UP000054858"/>
    </source>
</evidence>
<proteinExistence type="inferred from homology"/>
<dbReference type="EC" id="3.4.24.-" evidence="10"/>
<dbReference type="InterPro" id="IPR050728">
    <property type="entry name" value="Zinc_Metalloprotease_M4"/>
</dbReference>
<comment type="function">
    <text evidence="10">Extracellular zinc metalloprotease.</text>
</comment>
<name>A0A0W0X333_9GAMM</name>
<dbReference type="PRINTS" id="PR00730">
    <property type="entry name" value="THERMOLYSIN"/>
</dbReference>
<dbReference type="Pfam" id="PF01447">
    <property type="entry name" value="Peptidase_M4"/>
    <property type="match status" value="1"/>
</dbReference>
<keyword evidence="3" id="KW-0479">Metal-binding</keyword>
<gene>
    <name evidence="14" type="primary">lasB</name>
    <name evidence="14" type="ORF">Loak_1116</name>
</gene>
<feature type="active site" evidence="9">
    <location>
        <position position="397"/>
    </location>
</feature>
<feature type="active site" description="Proton donor" evidence="9">
    <location>
        <position position="486"/>
    </location>
</feature>
<comment type="cofactor">
    <cofactor evidence="10">
        <name>Zn(2+)</name>
        <dbReference type="ChEBI" id="CHEBI:29105"/>
    </cofactor>
</comment>
<evidence type="ECO:0000256" key="2">
    <source>
        <dbReference type="ARBA" id="ARBA00022670"/>
    </source>
</evidence>
<evidence type="ECO:0000256" key="9">
    <source>
        <dbReference type="PIRSR" id="PIRSR623612-1"/>
    </source>
</evidence>
<dbReference type="CDD" id="cd09597">
    <property type="entry name" value="M4_TLP"/>
    <property type="match status" value="1"/>
</dbReference>
<accession>A0A0W0X333</accession>
<feature type="domain" description="Peptidase M4 C-terminal" evidence="12">
    <location>
        <begin position="407"/>
        <end position="558"/>
    </location>
</feature>
<dbReference type="RefSeq" id="WP_025386635.1">
    <property type="nucleotide sequence ID" value="NZ_KV441804.1"/>
</dbReference>
<dbReference type="GO" id="GO:0004222">
    <property type="term" value="F:metalloendopeptidase activity"/>
    <property type="evidence" value="ECO:0007669"/>
    <property type="project" value="UniProtKB-UniRule"/>
</dbReference>
<reference evidence="14 15" key="1">
    <citation type="submission" date="2015-11" db="EMBL/GenBank/DDBJ databases">
        <title>Genomic analysis of 38 Legionella species identifies large and diverse effector repertoires.</title>
        <authorList>
            <person name="Burstein D."/>
            <person name="Amaro F."/>
            <person name="Zusman T."/>
            <person name="Lifshitz Z."/>
            <person name="Cohen O."/>
            <person name="Gilbert J.A."/>
            <person name="Pupko T."/>
            <person name="Shuman H.A."/>
            <person name="Segal G."/>
        </authorList>
    </citation>
    <scope>NUCLEOTIDE SEQUENCE [LARGE SCALE GENOMIC DNA]</scope>
    <source>
        <strain evidence="14 15">Oak Ridge-10</strain>
    </source>
</reference>
<comment type="caution">
    <text evidence="14">The sequence shown here is derived from an EMBL/GenBank/DDBJ whole genome shotgun (WGS) entry which is preliminary data.</text>
</comment>
<evidence type="ECO:0000256" key="10">
    <source>
        <dbReference type="RuleBase" id="RU366073"/>
    </source>
</evidence>
<evidence type="ECO:0000256" key="6">
    <source>
        <dbReference type="ARBA" id="ARBA00022833"/>
    </source>
</evidence>
<dbReference type="EMBL" id="LNYP01000023">
    <property type="protein sequence ID" value="KTD38995.1"/>
    <property type="molecule type" value="Genomic_DNA"/>
</dbReference>
<evidence type="ECO:0000313" key="14">
    <source>
        <dbReference type="EMBL" id="KTD38995.1"/>
    </source>
</evidence>
<dbReference type="InterPro" id="IPR011096">
    <property type="entry name" value="FTP_domain"/>
</dbReference>
<dbReference type="PANTHER" id="PTHR33794:SF1">
    <property type="entry name" value="BACILLOLYSIN"/>
    <property type="match status" value="1"/>
</dbReference>
<dbReference type="Pfam" id="PF07504">
    <property type="entry name" value="FTP"/>
    <property type="match status" value="1"/>
</dbReference>
<dbReference type="Gene3D" id="3.10.170.10">
    <property type="match status" value="1"/>
</dbReference>
<sequence>MKKGIVSFLAMAVTMNGYSASQQMIWGEINHSIPNLKQKTPFTTHGLLATLNSQQQEDYQLELIDNTSPDAKHARYQLMFKGIPVWGHQLVFHSQPGSTPTVTGINTTEIEKDIASTDGKLSASEAEQKVLTNITDPIKFKKIQKVIYIDQEEKAHLAYHLTYYVNDKKTLISIPNYLIDADNGDILKQWNESRQKKAPHSKKEAHCKRIGQGLGGNAFPLPYRTGMFQYGTALPGLPSLGKFSVQVKNGNCHVQNGNVRVINLENYALGYEAFPITVFDEAGHSLNAFSYPCDETSFYLNYADGATGPVNYSFSPVNDTMFFAQQTIDMYQKAYGVETPLGTDLPIRAYTHLGEMDNAFAIPTIRVNGLLVAHQQIVIGNGDYFLTAPSQSVVAHELSHNFTELNSGLLYEGQSGGINEAFSDMAAIALQDYLRKEYPWYWDGEDWSLGREAVIGGQPLRYMDDPTQDGRSIGHASDYTDDLNVHYSSGVFNKAFYLLAHKPGWDVQSAFQVMVDANQHYWSPIAYFDFAACGVIQAAIDRQLDQTPVIEAFAEVGVVCPTHKV</sequence>
<evidence type="ECO:0000256" key="4">
    <source>
        <dbReference type="ARBA" id="ARBA00022729"/>
    </source>
</evidence>
<keyword evidence="7 10" id="KW-0482">Metalloprotease</keyword>
<dbReference type="PANTHER" id="PTHR33794">
    <property type="entry name" value="BACILLOLYSIN"/>
    <property type="match status" value="1"/>
</dbReference>
<dbReference type="InterPro" id="IPR027268">
    <property type="entry name" value="Peptidase_M4/M1_CTD_sf"/>
</dbReference>
<dbReference type="InterPro" id="IPR013856">
    <property type="entry name" value="Peptidase_M4_domain"/>
</dbReference>
<evidence type="ECO:0000256" key="7">
    <source>
        <dbReference type="ARBA" id="ARBA00023049"/>
    </source>
</evidence>
<evidence type="ECO:0000256" key="3">
    <source>
        <dbReference type="ARBA" id="ARBA00022723"/>
    </source>
</evidence>
<dbReference type="Gene3D" id="3.10.450.40">
    <property type="match status" value="1"/>
</dbReference>
<feature type="domain" description="Peptidase M4" evidence="11">
    <location>
        <begin position="314"/>
        <end position="404"/>
    </location>
</feature>
<comment type="subcellular location">
    <subcellularLocation>
        <location evidence="10">Secreted</location>
    </subcellularLocation>
</comment>
<evidence type="ECO:0000259" key="12">
    <source>
        <dbReference type="Pfam" id="PF02868"/>
    </source>
</evidence>
<dbReference type="PATRIC" id="fig|29423.5.peg.1169"/>
<evidence type="ECO:0000256" key="5">
    <source>
        <dbReference type="ARBA" id="ARBA00022801"/>
    </source>
</evidence>
<keyword evidence="4" id="KW-0732">Signal</keyword>
<evidence type="ECO:0000259" key="13">
    <source>
        <dbReference type="Pfam" id="PF07504"/>
    </source>
</evidence>
<evidence type="ECO:0000256" key="8">
    <source>
        <dbReference type="ARBA" id="ARBA00023145"/>
    </source>
</evidence>
<protein>
    <recommendedName>
        <fullName evidence="10">Neutral metalloproteinase</fullName>
        <ecNumber evidence="10">3.4.24.-</ecNumber>
    </recommendedName>
</protein>
<dbReference type="Proteomes" id="UP000054858">
    <property type="component" value="Unassembled WGS sequence"/>
</dbReference>
<keyword evidence="2 10" id="KW-0645">Protease</keyword>
<dbReference type="Pfam" id="PF02868">
    <property type="entry name" value="Peptidase_M4_C"/>
    <property type="match status" value="1"/>
</dbReference>
<dbReference type="Gene3D" id="3.10.450.490">
    <property type="match status" value="1"/>
</dbReference>
<feature type="domain" description="FTP" evidence="13">
    <location>
        <begin position="72"/>
        <end position="103"/>
    </location>
</feature>
<dbReference type="Gene3D" id="1.10.390.10">
    <property type="entry name" value="Neutral Protease Domain 2"/>
    <property type="match status" value="1"/>
</dbReference>
<keyword evidence="10" id="KW-0964">Secreted</keyword>
<dbReference type="SUPFAM" id="SSF55486">
    <property type="entry name" value="Metalloproteases ('zincins'), catalytic domain"/>
    <property type="match status" value="1"/>
</dbReference>
<dbReference type="GO" id="GO:0006508">
    <property type="term" value="P:proteolysis"/>
    <property type="evidence" value="ECO:0007669"/>
    <property type="project" value="UniProtKB-KW"/>
</dbReference>
<dbReference type="InterPro" id="IPR001570">
    <property type="entry name" value="Peptidase_M4_C_domain"/>
</dbReference>
<comment type="similarity">
    <text evidence="1 10">Belongs to the peptidase M4 family.</text>
</comment>
<evidence type="ECO:0000259" key="11">
    <source>
        <dbReference type="Pfam" id="PF01447"/>
    </source>
</evidence>
<dbReference type="GO" id="GO:0046872">
    <property type="term" value="F:metal ion binding"/>
    <property type="evidence" value="ECO:0007669"/>
    <property type="project" value="UniProtKB-UniRule"/>
</dbReference>
<dbReference type="InterPro" id="IPR023612">
    <property type="entry name" value="Peptidase_M4"/>
</dbReference>
<evidence type="ECO:0000256" key="1">
    <source>
        <dbReference type="ARBA" id="ARBA00009388"/>
    </source>
</evidence>
<organism evidence="14 15">
    <name type="scientific">Legionella oakridgensis</name>
    <dbReference type="NCBI Taxonomy" id="29423"/>
    <lineage>
        <taxon>Bacteria</taxon>
        <taxon>Pseudomonadati</taxon>
        <taxon>Pseudomonadota</taxon>
        <taxon>Gammaproteobacteria</taxon>
        <taxon>Legionellales</taxon>
        <taxon>Legionellaceae</taxon>
        <taxon>Legionella</taxon>
    </lineage>
</organism>
<dbReference type="GO" id="GO:0005576">
    <property type="term" value="C:extracellular region"/>
    <property type="evidence" value="ECO:0007669"/>
    <property type="project" value="UniProtKB-SubCell"/>
</dbReference>
<keyword evidence="5 10" id="KW-0378">Hydrolase</keyword>
<keyword evidence="6 10" id="KW-0862">Zinc</keyword>
<keyword evidence="8" id="KW-0865">Zymogen</keyword>
<dbReference type="AlphaFoldDB" id="A0A0W0X333"/>